<keyword evidence="2" id="KW-1185">Reference proteome</keyword>
<gene>
    <name evidence="1" type="ORF">GEOBRER4_n0530</name>
</gene>
<evidence type="ECO:0000313" key="2">
    <source>
        <dbReference type="Proteomes" id="UP000515472"/>
    </source>
</evidence>
<proteinExistence type="predicted"/>
<evidence type="ECO:0000313" key="1">
    <source>
        <dbReference type="EMBL" id="BCO11183.1"/>
    </source>
</evidence>
<dbReference type="Proteomes" id="UP000515472">
    <property type="component" value="Chromosome"/>
</dbReference>
<organism evidence="1 2">
    <name type="scientific">Citrifermentans bremense</name>
    <dbReference type="NCBI Taxonomy" id="60035"/>
    <lineage>
        <taxon>Bacteria</taxon>
        <taxon>Pseudomonadati</taxon>
        <taxon>Thermodesulfobacteriota</taxon>
        <taxon>Desulfuromonadia</taxon>
        <taxon>Geobacterales</taxon>
        <taxon>Geobacteraceae</taxon>
        <taxon>Citrifermentans</taxon>
    </lineage>
</organism>
<sequence>MDGKGRFKGNIFSCKILGLRYKTSRKFGDLTMAGWGAGYSENLTSLMAPS</sequence>
<protein>
    <submittedName>
        <fullName evidence="1">Uncharacterized protein</fullName>
    </submittedName>
</protein>
<dbReference type="EMBL" id="AP023213">
    <property type="protein sequence ID" value="BCO11183.1"/>
    <property type="molecule type" value="Genomic_DNA"/>
</dbReference>
<reference evidence="1 2" key="1">
    <citation type="submission" date="2020-06" db="EMBL/GenBank/DDBJ databases">
        <title>Interaction of electrochemicaly active bacteria, Geobacter bremensis R4 on different carbon anode.</title>
        <authorList>
            <person name="Meng L."/>
            <person name="Yoshida N."/>
        </authorList>
    </citation>
    <scope>NUCLEOTIDE SEQUENCE [LARGE SCALE GENOMIC DNA]</scope>
    <source>
        <strain evidence="1 2">R4</strain>
    </source>
</reference>
<accession>A0A7R7FSZ9</accession>
<name>A0A7R7FSZ9_9BACT</name>
<dbReference type="AlphaFoldDB" id="A0A7R7FSZ9"/>